<dbReference type="EMBL" id="QXFT01000347">
    <property type="protein sequence ID" value="KAE9346518.1"/>
    <property type="molecule type" value="Genomic_DNA"/>
</dbReference>
<evidence type="ECO:0000313" key="1">
    <source>
        <dbReference type="EMBL" id="KAE9048254.1"/>
    </source>
</evidence>
<comment type="caution">
    <text evidence="2">The sequence shown here is derived from an EMBL/GenBank/DDBJ whole genome shotgun (WGS) entry which is preliminary data.</text>
</comment>
<organism evidence="2 3">
    <name type="scientific">Phytophthora rubi</name>
    <dbReference type="NCBI Taxonomy" id="129364"/>
    <lineage>
        <taxon>Eukaryota</taxon>
        <taxon>Sar</taxon>
        <taxon>Stramenopiles</taxon>
        <taxon>Oomycota</taxon>
        <taxon>Peronosporomycetes</taxon>
        <taxon>Peronosporales</taxon>
        <taxon>Peronosporaceae</taxon>
        <taxon>Phytophthora</taxon>
    </lineage>
</organism>
<dbReference type="EMBL" id="QXFU01000013">
    <property type="protein sequence ID" value="KAE9048254.1"/>
    <property type="molecule type" value="Genomic_DNA"/>
</dbReference>
<evidence type="ECO:0000313" key="3">
    <source>
        <dbReference type="Proteomes" id="UP000434957"/>
    </source>
</evidence>
<dbReference type="Proteomes" id="UP000435112">
    <property type="component" value="Unassembled WGS sequence"/>
</dbReference>
<sequence>MGASEVVAAAASAALPVVPALAAVEPSLVPVSLVLDPALAPESSNPKKLRTCSLVIVATDAWRKYAVFTSANSCWGTLRSRKTRDSVCGVLPNTRMPSSNASCTTKCTQALLPGVIGLTMMVNVKCSCLTQPRFDVSDNGDDYYAVESLVLIFSSTLSSMDGPRVDESRSCSKMVG</sequence>
<gene>
    <name evidence="1" type="ORF">PR002_g567</name>
    <name evidence="2" type="ORF">PR003_g7390</name>
</gene>
<proteinExistence type="predicted"/>
<reference evidence="2 3" key="1">
    <citation type="submission" date="2018-08" db="EMBL/GenBank/DDBJ databases">
        <title>Genomic investigation of the strawberry pathogen Phytophthora fragariae indicates pathogenicity is determined by transcriptional variation in three key races.</title>
        <authorList>
            <person name="Adams T.M."/>
            <person name="Armitage A.D."/>
            <person name="Sobczyk M.K."/>
            <person name="Bates H.J."/>
            <person name="Dunwell J.M."/>
            <person name="Nellist C.F."/>
            <person name="Harrison R.J."/>
        </authorList>
    </citation>
    <scope>NUCLEOTIDE SEQUENCE [LARGE SCALE GENOMIC DNA]</scope>
    <source>
        <strain evidence="1 4">SCRP324</strain>
        <strain evidence="2 3">SCRP333</strain>
    </source>
</reference>
<protein>
    <submittedName>
        <fullName evidence="2">Uncharacterized protein</fullName>
    </submittedName>
</protein>
<evidence type="ECO:0000313" key="2">
    <source>
        <dbReference type="EMBL" id="KAE9346518.1"/>
    </source>
</evidence>
<evidence type="ECO:0000313" key="4">
    <source>
        <dbReference type="Proteomes" id="UP000435112"/>
    </source>
</evidence>
<dbReference type="OrthoDB" id="10594375at2759"/>
<dbReference type="Proteomes" id="UP000434957">
    <property type="component" value="Unassembled WGS sequence"/>
</dbReference>
<dbReference type="AlphaFoldDB" id="A0A6A4FK08"/>
<accession>A0A6A4FK08</accession>
<keyword evidence="3" id="KW-1185">Reference proteome</keyword>
<name>A0A6A4FK08_9STRA</name>